<keyword evidence="9" id="KW-0732">Signal</keyword>
<reference evidence="11" key="1">
    <citation type="journal article" date="2014" name="Int. J. Syst. Evol. Microbiol.">
        <title>Complete genome sequence of Corynebacterium casei LMG S-19264T (=DSM 44701T), isolated from a smear-ripened cheese.</title>
        <authorList>
            <consortium name="US DOE Joint Genome Institute (JGI-PGF)"/>
            <person name="Walter F."/>
            <person name="Albersmeier A."/>
            <person name="Kalinowski J."/>
            <person name="Ruckert C."/>
        </authorList>
    </citation>
    <scope>NUCLEOTIDE SEQUENCE</scope>
    <source>
        <strain evidence="11">KCTC 12113</strain>
    </source>
</reference>
<dbReference type="SUPFAM" id="SSF49785">
    <property type="entry name" value="Galactose-binding domain-like"/>
    <property type="match status" value="1"/>
</dbReference>
<keyword evidence="4" id="KW-0031">Aminopeptidase</keyword>
<comment type="caution">
    <text evidence="11">The sequence shown here is derived from an EMBL/GenBank/DDBJ whole genome shotgun (WGS) entry which is preliminary data.</text>
</comment>
<proteinExistence type="inferred from homology"/>
<dbReference type="InterPro" id="IPR008252">
    <property type="entry name" value="Pept_S15_Xpro"/>
</dbReference>
<evidence type="ECO:0000256" key="3">
    <source>
        <dbReference type="ARBA" id="ARBA00012463"/>
    </source>
</evidence>
<name>A0A918IUD8_9FLAO</name>
<dbReference type="SUPFAM" id="SSF53474">
    <property type="entry name" value="alpha/beta-Hydrolases"/>
    <property type="match status" value="1"/>
</dbReference>
<evidence type="ECO:0000256" key="5">
    <source>
        <dbReference type="ARBA" id="ARBA00022670"/>
    </source>
</evidence>
<dbReference type="SMART" id="SM00939">
    <property type="entry name" value="PepX_C"/>
    <property type="match status" value="1"/>
</dbReference>
<dbReference type="GO" id="GO:0004177">
    <property type="term" value="F:aminopeptidase activity"/>
    <property type="evidence" value="ECO:0007669"/>
    <property type="project" value="UniProtKB-KW"/>
</dbReference>
<dbReference type="Pfam" id="PF02129">
    <property type="entry name" value="Peptidase_S15"/>
    <property type="match status" value="1"/>
</dbReference>
<evidence type="ECO:0000256" key="8">
    <source>
        <dbReference type="ARBA" id="ARBA00030045"/>
    </source>
</evidence>
<feature type="domain" description="Xaa-Pro dipeptidyl-peptidase C-terminal" evidence="10">
    <location>
        <begin position="379"/>
        <end position="602"/>
    </location>
</feature>
<evidence type="ECO:0000313" key="12">
    <source>
        <dbReference type="Proteomes" id="UP000634668"/>
    </source>
</evidence>
<evidence type="ECO:0000313" key="11">
    <source>
        <dbReference type="EMBL" id="GGW32341.1"/>
    </source>
</evidence>
<dbReference type="GO" id="GO:0006508">
    <property type="term" value="P:proteolysis"/>
    <property type="evidence" value="ECO:0007669"/>
    <property type="project" value="UniProtKB-KW"/>
</dbReference>
<dbReference type="EC" id="3.4.14.11" evidence="3"/>
<dbReference type="Gene3D" id="3.40.50.1820">
    <property type="entry name" value="alpha/beta hydrolase"/>
    <property type="match status" value="2"/>
</dbReference>
<accession>A0A918IUD8</accession>
<feature type="chain" id="PRO_5037962392" description="Xaa-Pro dipeptidyl-peptidase" evidence="9">
    <location>
        <begin position="24"/>
        <end position="617"/>
    </location>
</feature>
<dbReference type="Pfam" id="PF08530">
    <property type="entry name" value="PepX_C"/>
    <property type="match status" value="1"/>
</dbReference>
<dbReference type="GO" id="GO:0008239">
    <property type="term" value="F:dipeptidyl-peptidase activity"/>
    <property type="evidence" value="ECO:0007669"/>
    <property type="project" value="UniProtKB-EC"/>
</dbReference>
<dbReference type="PRINTS" id="PR00923">
    <property type="entry name" value="LACTOPTASE"/>
</dbReference>
<dbReference type="Proteomes" id="UP000634668">
    <property type="component" value="Unassembled WGS sequence"/>
</dbReference>
<dbReference type="InterPro" id="IPR029058">
    <property type="entry name" value="AB_hydrolase_fold"/>
</dbReference>
<evidence type="ECO:0000256" key="1">
    <source>
        <dbReference type="ARBA" id="ARBA00000123"/>
    </source>
</evidence>
<dbReference type="AlphaFoldDB" id="A0A918IUD8"/>
<dbReference type="GO" id="GO:0008236">
    <property type="term" value="F:serine-type peptidase activity"/>
    <property type="evidence" value="ECO:0007669"/>
    <property type="project" value="UniProtKB-KW"/>
</dbReference>
<evidence type="ECO:0000256" key="7">
    <source>
        <dbReference type="ARBA" id="ARBA00022825"/>
    </source>
</evidence>
<dbReference type="InterPro" id="IPR000383">
    <property type="entry name" value="Xaa-Pro-like_dom"/>
</dbReference>
<dbReference type="PANTHER" id="PTHR43056:SF10">
    <property type="entry name" value="COCE_NOND FAMILY, PUTATIVE (AFU_ORTHOLOGUE AFUA_7G00600)-RELATED"/>
    <property type="match status" value="1"/>
</dbReference>
<protein>
    <recommendedName>
        <fullName evidence="3">Xaa-Pro dipeptidyl-peptidase</fullName>
        <ecNumber evidence="3">3.4.14.11</ecNumber>
    </recommendedName>
    <alternativeName>
        <fullName evidence="8">X-prolyl-dipeptidyl aminopeptidase</fullName>
    </alternativeName>
</protein>
<dbReference type="InterPro" id="IPR008979">
    <property type="entry name" value="Galactose-bd-like_sf"/>
</dbReference>
<sequence>MTKKVNLALCLSLIIGFICHVNAQKEAVLAAKKTTLIFENGEAQVVPEFKDASKWIRHDLWVETEFDTDGDGKKDRMHVSVTRPYQTDTEKLKLPLIYVTSPYFAGVAPFVEGSFWDVKHELGEAGPPRVHPEVVRTGKRPIISNSHIHTWVPRGYIVVHSSSPGTGLSQGAPTVGGENESLAPKAVIDWLNGRAKGFTEPYGKERVKAYWSTGKVGMTGTSYNGTLPLAAATTGVKGLEAIIPIAPNTSYYHYYRSNGLVRSPGGYLGEDIDVLYDFIHSGDESKRAYNNANVRDTEMKNGMDRITGDYNDFWAQRDYLNKMKPMNAALLMAHGFNDWNVMPDHSYRIYKAAKEKGLPVQTYYHQDGHGGEPPLKMMNRWFTRYLHGIENDVENDPKAWIVRENDARDQPTPYKDYPNPEASHVPLYLTKGAPEVGGLSLVKETGQGKEKIVDNYSFSGAILAQAENTDHRLLFVTPTLTEDLHISGTPKVSVFLASSKDAANLSVWLVSLPWNNNSNAKITDNIITRGWADPQNHSSLTNGEPLHPGEFYEISFNLMPDDQIIPKGQQIGLLIFSSDREFTLWPEPGTELTIDLDNTHLSIPIVGGAENFKKATH</sequence>
<comment type="similarity">
    <text evidence="2">Belongs to the peptidase S15 family.</text>
</comment>
<evidence type="ECO:0000259" key="10">
    <source>
        <dbReference type="SMART" id="SM00939"/>
    </source>
</evidence>
<gene>
    <name evidence="11" type="ORF">GCM10007383_16770</name>
</gene>
<dbReference type="InterPro" id="IPR050585">
    <property type="entry name" value="Xaa-Pro_dipeptidyl-ppase/CocE"/>
</dbReference>
<keyword evidence="5" id="KW-0645">Protease</keyword>
<evidence type="ECO:0000256" key="4">
    <source>
        <dbReference type="ARBA" id="ARBA00022438"/>
    </source>
</evidence>
<dbReference type="RefSeq" id="WP_026812621.1">
    <property type="nucleotide sequence ID" value="NZ_BMWP01000009.1"/>
</dbReference>
<evidence type="ECO:0000256" key="2">
    <source>
        <dbReference type="ARBA" id="ARBA00010819"/>
    </source>
</evidence>
<reference evidence="11" key="2">
    <citation type="submission" date="2020-09" db="EMBL/GenBank/DDBJ databases">
        <authorList>
            <person name="Sun Q."/>
            <person name="Kim S."/>
        </authorList>
    </citation>
    <scope>NUCLEOTIDE SEQUENCE</scope>
    <source>
        <strain evidence="11">KCTC 12113</strain>
    </source>
</reference>
<keyword evidence="6" id="KW-0378">Hydrolase</keyword>
<dbReference type="EMBL" id="BMWP01000009">
    <property type="protein sequence ID" value="GGW32341.1"/>
    <property type="molecule type" value="Genomic_DNA"/>
</dbReference>
<keyword evidence="7" id="KW-0720">Serine protease</keyword>
<evidence type="ECO:0000256" key="9">
    <source>
        <dbReference type="SAM" id="SignalP"/>
    </source>
</evidence>
<dbReference type="Gene3D" id="2.60.120.260">
    <property type="entry name" value="Galactose-binding domain-like"/>
    <property type="match status" value="1"/>
</dbReference>
<evidence type="ECO:0000256" key="6">
    <source>
        <dbReference type="ARBA" id="ARBA00022801"/>
    </source>
</evidence>
<dbReference type="PANTHER" id="PTHR43056">
    <property type="entry name" value="PEPTIDASE S9 PROLYL OLIGOPEPTIDASE"/>
    <property type="match status" value="1"/>
</dbReference>
<keyword evidence="12" id="KW-1185">Reference proteome</keyword>
<dbReference type="NCBIfam" id="NF003780">
    <property type="entry name" value="PRK05371.1-1"/>
    <property type="match status" value="1"/>
</dbReference>
<comment type="catalytic activity">
    <reaction evidence="1">
        <text>Hydrolyzes Xaa-Pro-|- bonds to release unblocked, N-terminal dipeptides from substrates including Ala-Pro-|-p-nitroanilide and (sequentially) Tyr-Pro-|-Phe-Pro-|-Gly-Pro-|-Ile.</text>
        <dbReference type="EC" id="3.4.14.11"/>
    </reaction>
</comment>
<dbReference type="InterPro" id="IPR013736">
    <property type="entry name" value="Xaa-Pro_dipept_C"/>
</dbReference>
<organism evidence="11 12">
    <name type="scientific">Arenibacter certesii</name>
    <dbReference type="NCBI Taxonomy" id="228955"/>
    <lineage>
        <taxon>Bacteria</taxon>
        <taxon>Pseudomonadati</taxon>
        <taxon>Bacteroidota</taxon>
        <taxon>Flavobacteriia</taxon>
        <taxon>Flavobacteriales</taxon>
        <taxon>Flavobacteriaceae</taxon>
        <taxon>Arenibacter</taxon>
    </lineage>
</organism>
<feature type="signal peptide" evidence="9">
    <location>
        <begin position="1"/>
        <end position="23"/>
    </location>
</feature>